<dbReference type="OrthoDB" id="197400at2759"/>
<accession>A0A4Q1BPE4</accession>
<protein>
    <submittedName>
        <fullName evidence="2">Uncharacterized protein</fullName>
    </submittedName>
</protein>
<proteinExistence type="predicted"/>
<feature type="compositionally biased region" description="Polar residues" evidence="1">
    <location>
        <begin position="135"/>
        <end position="167"/>
    </location>
</feature>
<organism evidence="2 3">
    <name type="scientific">Tremella mesenterica</name>
    <name type="common">Jelly fungus</name>
    <dbReference type="NCBI Taxonomy" id="5217"/>
    <lineage>
        <taxon>Eukaryota</taxon>
        <taxon>Fungi</taxon>
        <taxon>Dikarya</taxon>
        <taxon>Basidiomycota</taxon>
        <taxon>Agaricomycotina</taxon>
        <taxon>Tremellomycetes</taxon>
        <taxon>Tremellales</taxon>
        <taxon>Tremellaceae</taxon>
        <taxon>Tremella</taxon>
    </lineage>
</organism>
<feature type="region of interest" description="Disordered" evidence="1">
    <location>
        <begin position="132"/>
        <end position="176"/>
    </location>
</feature>
<dbReference type="AlphaFoldDB" id="A0A4Q1BPE4"/>
<comment type="caution">
    <text evidence="2">The sequence shown here is derived from an EMBL/GenBank/DDBJ whole genome shotgun (WGS) entry which is preliminary data.</text>
</comment>
<reference evidence="2 3" key="1">
    <citation type="submission" date="2016-06" db="EMBL/GenBank/DDBJ databases">
        <title>Evolution of pathogenesis and genome organization in the Tremellales.</title>
        <authorList>
            <person name="Cuomo C."/>
            <person name="Litvintseva A."/>
            <person name="Heitman J."/>
            <person name="Chen Y."/>
            <person name="Sun S."/>
            <person name="Springer D."/>
            <person name="Dromer F."/>
            <person name="Young S."/>
            <person name="Zeng Q."/>
            <person name="Chapman S."/>
            <person name="Gujja S."/>
            <person name="Saif S."/>
            <person name="Birren B."/>
        </authorList>
    </citation>
    <scope>NUCLEOTIDE SEQUENCE [LARGE SCALE GENOMIC DNA]</scope>
    <source>
        <strain evidence="2 3">ATCC 28783</strain>
    </source>
</reference>
<dbReference type="VEuPathDB" id="FungiDB:TREMEDRAFT_70708"/>
<sequence length="279" mass="30770">MPVNHPQPDSASDMSLDSSSSSASSSSLESEEEHENVTVQVSLSGSGAWDDRELVRMYDAAMEEFHLHHPGPGSWLDKATAALALGKPLPGVKEDNLEWYTPTSQPQVKAVEKNSLPSAKRQKITKPKTKLNGVIQPTTNPYAPTPESNVLPITSNSIPRQRRSSPTYMPLSPPPNPGLVVEDEEERDLYQEPQIRPEVEWDHIPPQIPTYGVQSTEGISVEDAMGYALAAQYWAGYWMGVAKTKQNNIPAPPVSGQRASNVLTTRRQFGVMPEHNLRR</sequence>
<feature type="compositionally biased region" description="Low complexity" evidence="1">
    <location>
        <begin position="10"/>
        <end position="28"/>
    </location>
</feature>
<dbReference type="EMBL" id="SDIL01000027">
    <property type="protein sequence ID" value="RXK39753.1"/>
    <property type="molecule type" value="Genomic_DNA"/>
</dbReference>
<evidence type="ECO:0000313" key="2">
    <source>
        <dbReference type="EMBL" id="RXK39753.1"/>
    </source>
</evidence>
<gene>
    <name evidence="2" type="ORF">M231_02946</name>
</gene>
<dbReference type="Proteomes" id="UP000289152">
    <property type="component" value="Unassembled WGS sequence"/>
</dbReference>
<evidence type="ECO:0000313" key="3">
    <source>
        <dbReference type="Proteomes" id="UP000289152"/>
    </source>
</evidence>
<keyword evidence="3" id="KW-1185">Reference proteome</keyword>
<name>A0A4Q1BPE4_TREME</name>
<evidence type="ECO:0000256" key="1">
    <source>
        <dbReference type="SAM" id="MobiDB-lite"/>
    </source>
</evidence>
<feature type="region of interest" description="Disordered" evidence="1">
    <location>
        <begin position="1"/>
        <end position="43"/>
    </location>
</feature>
<dbReference type="InParanoid" id="A0A4Q1BPE4"/>